<feature type="transmembrane region" description="Helical" evidence="1">
    <location>
        <begin position="81"/>
        <end position="98"/>
    </location>
</feature>
<dbReference type="Pfam" id="PF01757">
    <property type="entry name" value="Acyl_transf_3"/>
    <property type="match status" value="1"/>
</dbReference>
<name>A0AAN4RK42_9ENTE</name>
<comment type="caution">
    <text evidence="4">The sequence shown here is derived from an EMBL/GenBank/DDBJ whole genome shotgun (WGS) entry which is preliminary data.</text>
</comment>
<feature type="transmembrane region" description="Helical" evidence="1">
    <location>
        <begin position="207"/>
        <end position="226"/>
    </location>
</feature>
<organism evidence="4 5">
    <name type="scientific">Tetragenococcus koreensis</name>
    <dbReference type="NCBI Taxonomy" id="290335"/>
    <lineage>
        <taxon>Bacteria</taxon>
        <taxon>Bacillati</taxon>
        <taxon>Bacillota</taxon>
        <taxon>Bacilli</taxon>
        <taxon>Lactobacillales</taxon>
        <taxon>Enterococcaceae</taxon>
        <taxon>Tetragenococcus</taxon>
    </lineage>
</organism>
<accession>A0AAN4RK42</accession>
<keyword evidence="1" id="KW-0472">Membrane</keyword>
<dbReference type="InterPro" id="IPR002656">
    <property type="entry name" value="Acyl_transf_3_dom"/>
</dbReference>
<sequence>MKTTKSNHQYIFVILIVVTIISQILLSYTFRSGVDDNQIQTLFWIRHLFSFGLPGIIILWQIQDTILHTKTKVSTYLWRNIRYIFIPYILLGIVYSLYNSQISTESFKESFINMVIQGNWHGSFVLVIFQFTILNLFFRKIGRYHKTMVLVSFFISITYLANDAIFQYPFFNNDVNLLSWLFFYCLGTYIGYHYQTLKKLIKENQPLIVLMTILSFLPFIYFAEAYSAEILLLEPALLPYFACSFLLVYSISMSMVGLKQTLVQNIASYGSFILLFHPVITPFLFSFFGVLEEQTILLLFFGLLFILGMSLGVAEILDQYTLTRFALAKAILR</sequence>
<dbReference type="RefSeq" id="WP_202583680.1">
    <property type="nucleotide sequence ID" value="NZ_BKBO01000009.1"/>
</dbReference>
<keyword evidence="6" id="KW-1185">Reference proteome</keyword>
<dbReference type="Proteomes" id="UP000886607">
    <property type="component" value="Unassembled WGS sequence"/>
</dbReference>
<feature type="transmembrane region" description="Helical" evidence="1">
    <location>
        <begin position="296"/>
        <end position="317"/>
    </location>
</feature>
<evidence type="ECO:0000259" key="2">
    <source>
        <dbReference type="Pfam" id="PF01757"/>
    </source>
</evidence>
<feature type="transmembrane region" description="Helical" evidence="1">
    <location>
        <begin position="238"/>
        <end position="258"/>
    </location>
</feature>
<dbReference type="Proteomes" id="UP000886597">
    <property type="component" value="Unassembled WGS sequence"/>
</dbReference>
<dbReference type="EMBL" id="BKBO01000009">
    <property type="protein sequence ID" value="GEQ48959.1"/>
    <property type="molecule type" value="Genomic_DNA"/>
</dbReference>
<proteinExistence type="predicted"/>
<dbReference type="GO" id="GO:0016747">
    <property type="term" value="F:acyltransferase activity, transferring groups other than amino-acyl groups"/>
    <property type="evidence" value="ECO:0007669"/>
    <property type="project" value="InterPro"/>
</dbReference>
<feature type="transmembrane region" description="Helical" evidence="1">
    <location>
        <begin position="270"/>
        <end position="290"/>
    </location>
</feature>
<feature type="domain" description="Acyltransferase 3" evidence="2">
    <location>
        <begin position="71"/>
        <end position="311"/>
    </location>
</feature>
<evidence type="ECO:0000256" key="1">
    <source>
        <dbReference type="SAM" id="Phobius"/>
    </source>
</evidence>
<dbReference type="EMBL" id="BKBQ01000010">
    <property type="protein sequence ID" value="GEQ54008.1"/>
    <property type="molecule type" value="Genomic_DNA"/>
</dbReference>
<evidence type="ECO:0000313" key="5">
    <source>
        <dbReference type="Proteomes" id="UP000886597"/>
    </source>
</evidence>
<keyword evidence="1" id="KW-0812">Transmembrane</keyword>
<evidence type="ECO:0000313" key="3">
    <source>
        <dbReference type="EMBL" id="GEQ48959.1"/>
    </source>
</evidence>
<evidence type="ECO:0000313" key="4">
    <source>
        <dbReference type="EMBL" id="GEQ54008.1"/>
    </source>
</evidence>
<feature type="transmembrane region" description="Helical" evidence="1">
    <location>
        <begin position="150"/>
        <end position="171"/>
    </location>
</feature>
<dbReference type="AlphaFoldDB" id="A0AAN4RK42"/>
<evidence type="ECO:0000313" key="6">
    <source>
        <dbReference type="Proteomes" id="UP000886607"/>
    </source>
</evidence>
<reference evidence="4" key="2">
    <citation type="journal article" date="2020" name="Int. Dairy J.">
        <title>Lactic acid bacterial diversity in Brie cheese focusing on salt concentration and pH of isolation medium and characterisation of halophilic and alkaliphilic lactic acid bacterial isolates.</title>
        <authorList>
            <person name="Unno R."/>
            <person name="Matsutani M."/>
            <person name="Suzuki T."/>
            <person name="Kodama K."/>
            <person name="Matsushita H."/>
            <person name="Yamasato K."/>
            <person name="Koizumi Y."/>
            <person name="Ishikawa M."/>
        </authorList>
    </citation>
    <scope>NUCLEOTIDE SEQUENCE</scope>
    <source>
        <strain evidence="4">7C1</strain>
        <strain evidence="3">8C4</strain>
    </source>
</reference>
<reference evidence="4" key="1">
    <citation type="submission" date="2019-08" db="EMBL/GenBank/DDBJ databases">
        <authorList>
            <person name="Ishikawa M."/>
            <person name="Suzuki T."/>
            <person name="Matsutani M."/>
        </authorList>
    </citation>
    <scope>NUCLEOTIDE SEQUENCE</scope>
    <source>
        <strain evidence="4">7C1</strain>
        <strain evidence="3">8C4</strain>
    </source>
</reference>
<keyword evidence="1" id="KW-1133">Transmembrane helix</keyword>
<feature type="transmembrane region" description="Helical" evidence="1">
    <location>
        <begin position="177"/>
        <end position="195"/>
    </location>
</feature>
<protein>
    <submittedName>
        <fullName evidence="4">Poly-beta-1,6-N-acetyl-D-glucosamine export protein</fullName>
    </submittedName>
</protein>
<feature type="transmembrane region" description="Helical" evidence="1">
    <location>
        <begin position="118"/>
        <end position="138"/>
    </location>
</feature>
<feature type="transmembrane region" description="Helical" evidence="1">
    <location>
        <begin position="12"/>
        <end position="30"/>
    </location>
</feature>
<feature type="transmembrane region" description="Helical" evidence="1">
    <location>
        <begin position="42"/>
        <end position="60"/>
    </location>
</feature>
<gene>
    <name evidence="4" type="primary">icaC</name>
    <name evidence="3" type="ORF">TK11N_08110</name>
    <name evidence="4" type="ORF">TK2N_08520</name>
</gene>